<protein>
    <submittedName>
        <fullName evidence="1">Uncharacterized protein</fullName>
    </submittedName>
</protein>
<dbReference type="AlphaFoldDB" id="A0A2Z6LYQ0"/>
<keyword evidence="2" id="KW-1185">Reference proteome</keyword>
<dbReference type="EMBL" id="DF973269">
    <property type="protein sequence ID" value="GAU23438.1"/>
    <property type="molecule type" value="Genomic_DNA"/>
</dbReference>
<proteinExistence type="predicted"/>
<evidence type="ECO:0000313" key="1">
    <source>
        <dbReference type="EMBL" id="GAU23438.1"/>
    </source>
</evidence>
<evidence type="ECO:0000313" key="2">
    <source>
        <dbReference type="Proteomes" id="UP000242715"/>
    </source>
</evidence>
<accession>A0A2Z6LYQ0</accession>
<sequence length="68" mass="7700">MFHLFLSVKSESYVLHIMYGRRGKSCACNCCVHYQLSLKTSDIIYTTETRAENLKAITPSSTACQLHV</sequence>
<organism evidence="1 2">
    <name type="scientific">Trifolium subterraneum</name>
    <name type="common">Subterranean clover</name>
    <dbReference type="NCBI Taxonomy" id="3900"/>
    <lineage>
        <taxon>Eukaryota</taxon>
        <taxon>Viridiplantae</taxon>
        <taxon>Streptophyta</taxon>
        <taxon>Embryophyta</taxon>
        <taxon>Tracheophyta</taxon>
        <taxon>Spermatophyta</taxon>
        <taxon>Magnoliopsida</taxon>
        <taxon>eudicotyledons</taxon>
        <taxon>Gunneridae</taxon>
        <taxon>Pentapetalae</taxon>
        <taxon>rosids</taxon>
        <taxon>fabids</taxon>
        <taxon>Fabales</taxon>
        <taxon>Fabaceae</taxon>
        <taxon>Papilionoideae</taxon>
        <taxon>50 kb inversion clade</taxon>
        <taxon>NPAAA clade</taxon>
        <taxon>Hologalegina</taxon>
        <taxon>IRL clade</taxon>
        <taxon>Trifolieae</taxon>
        <taxon>Trifolium</taxon>
    </lineage>
</organism>
<name>A0A2Z6LYQ0_TRISU</name>
<dbReference type="Proteomes" id="UP000242715">
    <property type="component" value="Unassembled WGS sequence"/>
</dbReference>
<reference evidence="2" key="1">
    <citation type="journal article" date="2017" name="Front. Plant Sci.">
        <title>Climate Clever Clovers: New Paradigm to Reduce the Environmental Footprint of Ruminants by Breeding Low Methanogenic Forages Utilizing Haplotype Variation.</title>
        <authorList>
            <person name="Kaur P."/>
            <person name="Appels R."/>
            <person name="Bayer P.E."/>
            <person name="Keeble-Gagnere G."/>
            <person name="Wang J."/>
            <person name="Hirakawa H."/>
            <person name="Shirasawa K."/>
            <person name="Vercoe P."/>
            <person name="Stefanova K."/>
            <person name="Durmic Z."/>
            <person name="Nichols P."/>
            <person name="Revell C."/>
            <person name="Isobe S.N."/>
            <person name="Edwards D."/>
            <person name="Erskine W."/>
        </authorList>
    </citation>
    <scope>NUCLEOTIDE SEQUENCE [LARGE SCALE GENOMIC DNA]</scope>
    <source>
        <strain evidence="2">cv. Daliak</strain>
    </source>
</reference>
<gene>
    <name evidence="1" type="ORF">TSUD_331360</name>
</gene>